<dbReference type="Gene3D" id="1.10.443.10">
    <property type="entry name" value="Intergrase catalytic core"/>
    <property type="match status" value="1"/>
</dbReference>
<organism evidence="3 4">
    <name type="scientific">Niveibacterium umoris</name>
    <dbReference type="NCBI Taxonomy" id="1193620"/>
    <lineage>
        <taxon>Bacteria</taxon>
        <taxon>Pseudomonadati</taxon>
        <taxon>Pseudomonadota</taxon>
        <taxon>Betaproteobacteria</taxon>
        <taxon>Rhodocyclales</taxon>
        <taxon>Rhodocyclaceae</taxon>
        <taxon>Niveibacterium</taxon>
    </lineage>
</organism>
<sequence>MKLVKAGARFVLVEADGRINAPGSLYINDQTINPNTAANLAMSLRLFHSFCLLFEIRLLDRALEGVLMTEREINSLISLSFRPLADLDNPAAVKRCIDPRNAEMDEDRAGAVTGNTAAVRLDDIAGFLDFYLKLLAPHIRSPFEQDRLAAVYRQVCDRLKRSVGGAVASSPYDVRSMDSEAFLACIKEAYLRPESLQGKARVNRAYLLRDRAMFMLGCEGLRPGEIANLRVNDIEVGSDGVMNVSVVSNRGHRQKVSPVASTSVPSQKGINSRKVSYCTERMIKVWPFTADALYEYIKDGGPRRQAIASNGRDVSEGFVFLKSNGEPLKSRQAIGERFDVMCESLRKLGLMRVETAPGEPAGEKRGMSAYTLRHSAASHMYETEIRQRGLDAKRVVHDLMNARFGWSDGSAMASRYGRRAILDAATTSVNALYEEARAEVDKLLRPTKGDKK</sequence>
<dbReference type="EMBL" id="JACIET010000001">
    <property type="protein sequence ID" value="MBB4011355.1"/>
    <property type="molecule type" value="Genomic_DNA"/>
</dbReference>
<evidence type="ECO:0000256" key="1">
    <source>
        <dbReference type="ARBA" id="ARBA00022908"/>
    </source>
</evidence>
<gene>
    <name evidence="3" type="ORF">GGR36_000663</name>
</gene>
<dbReference type="Proteomes" id="UP000561045">
    <property type="component" value="Unassembled WGS sequence"/>
</dbReference>
<proteinExistence type="predicted"/>
<dbReference type="GO" id="GO:0003677">
    <property type="term" value="F:DNA binding"/>
    <property type="evidence" value="ECO:0007669"/>
    <property type="project" value="InterPro"/>
</dbReference>
<dbReference type="PANTHER" id="PTHR30349">
    <property type="entry name" value="PHAGE INTEGRASE-RELATED"/>
    <property type="match status" value="1"/>
</dbReference>
<reference evidence="3 4" key="1">
    <citation type="submission" date="2020-08" db="EMBL/GenBank/DDBJ databases">
        <title>Genomic Encyclopedia of Type Strains, Phase IV (KMG-IV): sequencing the most valuable type-strain genomes for metagenomic binning, comparative biology and taxonomic classification.</title>
        <authorList>
            <person name="Goeker M."/>
        </authorList>
    </citation>
    <scope>NUCLEOTIDE SEQUENCE [LARGE SCALE GENOMIC DNA]</scope>
    <source>
        <strain evidence="3 4">DSM 106739</strain>
    </source>
</reference>
<dbReference type="InterPro" id="IPR050090">
    <property type="entry name" value="Tyrosine_recombinase_XerCD"/>
</dbReference>
<dbReference type="CDD" id="cd00397">
    <property type="entry name" value="DNA_BRE_C"/>
    <property type="match status" value="1"/>
</dbReference>
<dbReference type="AlphaFoldDB" id="A0A840BE38"/>
<keyword evidence="1" id="KW-0229">DNA integration</keyword>
<comment type="caution">
    <text evidence="3">The sequence shown here is derived from an EMBL/GenBank/DDBJ whole genome shotgun (WGS) entry which is preliminary data.</text>
</comment>
<dbReference type="PANTHER" id="PTHR30349:SF90">
    <property type="entry name" value="TYROSINE RECOMBINASE XERD"/>
    <property type="match status" value="1"/>
</dbReference>
<evidence type="ECO:0000313" key="4">
    <source>
        <dbReference type="Proteomes" id="UP000561045"/>
    </source>
</evidence>
<dbReference type="InterPro" id="IPR011010">
    <property type="entry name" value="DNA_brk_join_enz"/>
</dbReference>
<dbReference type="GO" id="GO:0015074">
    <property type="term" value="P:DNA integration"/>
    <property type="evidence" value="ECO:0007669"/>
    <property type="project" value="UniProtKB-KW"/>
</dbReference>
<dbReference type="RefSeq" id="WP_183631805.1">
    <property type="nucleotide sequence ID" value="NZ_BAABLE010000011.1"/>
</dbReference>
<dbReference type="SUPFAM" id="SSF56349">
    <property type="entry name" value="DNA breaking-rejoining enzymes"/>
    <property type="match status" value="1"/>
</dbReference>
<evidence type="ECO:0000256" key="2">
    <source>
        <dbReference type="ARBA" id="ARBA00023172"/>
    </source>
</evidence>
<dbReference type="GO" id="GO:0006310">
    <property type="term" value="P:DNA recombination"/>
    <property type="evidence" value="ECO:0007669"/>
    <property type="project" value="UniProtKB-KW"/>
</dbReference>
<keyword evidence="2" id="KW-0233">DNA recombination</keyword>
<dbReference type="InterPro" id="IPR013762">
    <property type="entry name" value="Integrase-like_cat_sf"/>
</dbReference>
<evidence type="ECO:0000313" key="3">
    <source>
        <dbReference type="EMBL" id="MBB4011355.1"/>
    </source>
</evidence>
<name>A0A840BE38_9RHOO</name>
<keyword evidence="4" id="KW-1185">Reference proteome</keyword>
<accession>A0A840BE38</accession>
<protein>
    <submittedName>
        <fullName evidence="3">Integrase</fullName>
    </submittedName>
</protein>